<evidence type="ECO:0000313" key="4">
    <source>
        <dbReference type="Proteomes" id="UP001152561"/>
    </source>
</evidence>
<sequence length="333" mass="37635">MLLWTKGLTIKLLTLIANVHKTPKPPDGVVIVTDAKKNGSGVKYLQTGDKEKTTTLKTHQHKKKGSTGSSLQKQVIQEPITKSTVVTKIHVGDHQVALADKVETGHDLDEESTAQNFLNSAKEGDLSPKQIEKHITYRYFGCIGWWNRTDSYYFIDLIAIGNDMKWIGYGKSGGQANEIYCFIDSVSTGNDMRWIDHGYTRKDATLLWFRIKPDTRPNMTCTLTGLQCVVLVMNFSHSAAGDMIVYKKYIRCKVHSITTCAMDPNPSGNDIVQAEIVLCFLIEPTYAGEDMRPYVCIYYRKLYSNQPHSRSWDIKYTHGIADHRYAAVTSWIL</sequence>
<evidence type="ECO:0000256" key="1">
    <source>
        <dbReference type="SAM" id="MobiDB-lite"/>
    </source>
</evidence>
<feature type="signal peptide" evidence="2">
    <location>
        <begin position="1"/>
        <end position="21"/>
    </location>
</feature>
<dbReference type="EMBL" id="JAJAGQ010000018">
    <property type="protein sequence ID" value="KAJ8535483.1"/>
    <property type="molecule type" value="Genomic_DNA"/>
</dbReference>
<name>A0A9Q1LEF2_9SOLA</name>
<feature type="region of interest" description="Disordered" evidence="1">
    <location>
        <begin position="54"/>
        <end position="73"/>
    </location>
</feature>
<organism evidence="3 4">
    <name type="scientific">Anisodus acutangulus</name>
    <dbReference type="NCBI Taxonomy" id="402998"/>
    <lineage>
        <taxon>Eukaryota</taxon>
        <taxon>Viridiplantae</taxon>
        <taxon>Streptophyta</taxon>
        <taxon>Embryophyta</taxon>
        <taxon>Tracheophyta</taxon>
        <taxon>Spermatophyta</taxon>
        <taxon>Magnoliopsida</taxon>
        <taxon>eudicotyledons</taxon>
        <taxon>Gunneridae</taxon>
        <taxon>Pentapetalae</taxon>
        <taxon>asterids</taxon>
        <taxon>lamiids</taxon>
        <taxon>Solanales</taxon>
        <taxon>Solanaceae</taxon>
        <taxon>Solanoideae</taxon>
        <taxon>Hyoscyameae</taxon>
        <taxon>Anisodus</taxon>
    </lineage>
</organism>
<dbReference type="OrthoDB" id="1307834at2759"/>
<keyword evidence="4" id="KW-1185">Reference proteome</keyword>
<evidence type="ECO:0000313" key="3">
    <source>
        <dbReference type="EMBL" id="KAJ8535483.1"/>
    </source>
</evidence>
<gene>
    <name evidence="3" type="ORF">K7X08_023203</name>
</gene>
<protein>
    <submittedName>
        <fullName evidence="3">Uncharacterized protein</fullName>
    </submittedName>
</protein>
<dbReference type="AlphaFoldDB" id="A0A9Q1LEF2"/>
<comment type="caution">
    <text evidence="3">The sequence shown here is derived from an EMBL/GenBank/DDBJ whole genome shotgun (WGS) entry which is preliminary data.</text>
</comment>
<keyword evidence="2" id="KW-0732">Signal</keyword>
<proteinExistence type="predicted"/>
<reference evidence="4" key="1">
    <citation type="journal article" date="2023" name="Proc. Natl. Acad. Sci. U.S.A.">
        <title>Genomic and structural basis for evolution of tropane alkaloid biosynthesis.</title>
        <authorList>
            <person name="Wanga Y.-J."/>
            <person name="Taina T."/>
            <person name="Yua J.-Y."/>
            <person name="Lia J."/>
            <person name="Xua B."/>
            <person name="Chenc J."/>
            <person name="D'Auriad J.C."/>
            <person name="Huanga J.-P."/>
            <person name="Huanga S.-X."/>
        </authorList>
    </citation>
    <scope>NUCLEOTIDE SEQUENCE [LARGE SCALE GENOMIC DNA]</scope>
    <source>
        <strain evidence="4">cv. KIB-2019</strain>
    </source>
</reference>
<accession>A0A9Q1LEF2</accession>
<feature type="chain" id="PRO_5040505822" evidence="2">
    <location>
        <begin position="22"/>
        <end position="333"/>
    </location>
</feature>
<evidence type="ECO:0000256" key="2">
    <source>
        <dbReference type="SAM" id="SignalP"/>
    </source>
</evidence>
<dbReference type="Proteomes" id="UP001152561">
    <property type="component" value="Unassembled WGS sequence"/>
</dbReference>